<evidence type="ECO:0000256" key="5">
    <source>
        <dbReference type="SAM" id="Phobius"/>
    </source>
</evidence>
<name>A0ABV1J737_9FIRM</name>
<sequence length="161" mass="18604">MNWAKVLFKYLPRAKKIVSDPERMEKLAEESFALLKGEGKMAEVRREGLLLWKLAKDTITGRYRGLKKRNLFLIVAGLMYLVNPMDIVPDFIFAVGFADDVAVLMYVFKKLDKEIKAYEAWRDEEAELVSDSSIYEEDTSYGATMEEAPDLDGYEVIEWDE</sequence>
<accession>A0ABV1J737</accession>
<keyword evidence="3 5" id="KW-1133">Transmembrane helix</keyword>
<evidence type="ECO:0000256" key="2">
    <source>
        <dbReference type="ARBA" id="ARBA00022692"/>
    </source>
</evidence>
<proteinExistence type="predicted"/>
<keyword evidence="4 5" id="KW-0472">Membrane</keyword>
<keyword evidence="2 5" id="KW-0812">Transmembrane</keyword>
<feature type="transmembrane region" description="Helical" evidence="5">
    <location>
        <begin position="70"/>
        <end position="85"/>
    </location>
</feature>
<dbReference type="Proteomes" id="UP001481872">
    <property type="component" value="Unassembled WGS sequence"/>
</dbReference>
<organism evidence="7 8">
    <name type="scientific">Aedoeadaptatus acetigenes</name>
    <dbReference type="NCBI Taxonomy" id="2981723"/>
    <lineage>
        <taxon>Bacteria</taxon>
        <taxon>Bacillati</taxon>
        <taxon>Bacillota</taxon>
        <taxon>Tissierellia</taxon>
        <taxon>Tissierellales</taxon>
        <taxon>Peptoniphilaceae</taxon>
        <taxon>Aedoeadaptatus</taxon>
    </lineage>
</organism>
<dbReference type="InterPro" id="IPR010652">
    <property type="entry name" value="DUF1232"/>
</dbReference>
<evidence type="ECO:0000313" key="7">
    <source>
        <dbReference type="EMBL" id="MEQ3353994.1"/>
    </source>
</evidence>
<dbReference type="RefSeq" id="WP_349054295.1">
    <property type="nucleotide sequence ID" value="NZ_JBBNPS010000019.1"/>
</dbReference>
<dbReference type="Pfam" id="PF06803">
    <property type="entry name" value="DUF1232"/>
    <property type="match status" value="1"/>
</dbReference>
<comment type="subcellular location">
    <subcellularLocation>
        <location evidence="1">Endomembrane system</location>
        <topology evidence="1">Multi-pass membrane protein</topology>
    </subcellularLocation>
</comment>
<feature type="transmembrane region" description="Helical" evidence="5">
    <location>
        <begin position="91"/>
        <end position="108"/>
    </location>
</feature>
<gene>
    <name evidence="7" type="ORF">AAA081_06780</name>
</gene>
<evidence type="ECO:0000313" key="8">
    <source>
        <dbReference type="Proteomes" id="UP001481872"/>
    </source>
</evidence>
<reference evidence="7 8" key="1">
    <citation type="submission" date="2024-04" db="EMBL/GenBank/DDBJ databases">
        <title>Human intestinal bacterial collection.</title>
        <authorList>
            <person name="Pauvert C."/>
            <person name="Hitch T.C.A."/>
            <person name="Clavel T."/>
        </authorList>
    </citation>
    <scope>NUCLEOTIDE SEQUENCE [LARGE SCALE GENOMIC DNA]</scope>
    <source>
        <strain evidence="7 8">CLA-SR-H026</strain>
    </source>
</reference>
<evidence type="ECO:0000256" key="3">
    <source>
        <dbReference type="ARBA" id="ARBA00022989"/>
    </source>
</evidence>
<evidence type="ECO:0000256" key="4">
    <source>
        <dbReference type="ARBA" id="ARBA00023136"/>
    </source>
</evidence>
<evidence type="ECO:0000256" key="1">
    <source>
        <dbReference type="ARBA" id="ARBA00004127"/>
    </source>
</evidence>
<keyword evidence="8" id="KW-1185">Reference proteome</keyword>
<comment type="caution">
    <text evidence="7">The sequence shown here is derived from an EMBL/GenBank/DDBJ whole genome shotgun (WGS) entry which is preliminary data.</text>
</comment>
<feature type="domain" description="DUF1232" evidence="6">
    <location>
        <begin position="72"/>
        <end position="105"/>
    </location>
</feature>
<protein>
    <submittedName>
        <fullName evidence="7">YkvA family protein</fullName>
    </submittedName>
</protein>
<evidence type="ECO:0000259" key="6">
    <source>
        <dbReference type="Pfam" id="PF06803"/>
    </source>
</evidence>
<dbReference type="EMBL" id="JBBNPS010000019">
    <property type="protein sequence ID" value="MEQ3353994.1"/>
    <property type="molecule type" value="Genomic_DNA"/>
</dbReference>